<evidence type="ECO:0000256" key="1">
    <source>
        <dbReference type="SAM" id="Phobius"/>
    </source>
</evidence>
<keyword evidence="1" id="KW-0812">Transmembrane</keyword>
<sequence length="60" mass="6948">MKRTAGITLRIIGLALQLLVIIFLVSFLSFFNFQFPEMMSEKFVPWLAWFIVAVHVVGFI</sequence>
<protein>
    <submittedName>
        <fullName evidence="2">Uncharacterized protein</fullName>
    </submittedName>
</protein>
<dbReference type="EMBL" id="BAAADS010000015">
    <property type="protein sequence ID" value="GAA0603299.1"/>
    <property type="molecule type" value="Genomic_DNA"/>
</dbReference>
<gene>
    <name evidence="2" type="ORF">GCM10009001_20320</name>
</gene>
<dbReference type="Proteomes" id="UP001500866">
    <property type="component" value="Unassembled WGS sequence"/>
</dbReference>
<keyword evidence="1" id="KW-0472">Membrane</keyword>
<keyword evidence="1" id="KW-1133">Transmembrane helix</keyword>
<evidence type="ECO:0000313" key="3">
    <source>
        <dbReference type="Proteomes" id="UP001500866"/>
    </source>
</evidence>
<accession>A0ABP3R9L8</accession>
<keyword evidence="3" id="KW-1185">Reference proteome</keyword>
<proteinExistence type="predicted"/>
<name>A0ABP3R9L8_9BACI</name>
<evidence type="ECO:0000313" key="2">
    <source>
        <dbReference type="EMBL" id="GAA0603299.1"/>
    </source>
</evidence>
<feature type="transmembrane region" description="Helical" evidence="1">
    <location>
        <begin position="43"/>
        <end position="59"/>
    </location>
</feature>
<dbReference type="RefSeq" id="WP_343812683.1">
    <property type="nucleotide sequence ID" value="NZ_BAAADS010000015.1"/>
</dbReference>
<reference evidence="3" key="1">
    <citation type="journal article" date="2019" name="Int. J. Syst. Evol. Microbiol.">
        <title>The Global Catalogue of Microorganisms (GCM) 10K type strain sequencing project: providing services to taxonomists for standard genome sequencing and annotation.</title>
        <authorList>
            <consortium name="The Broad Institute Genomics Platform"/>
            <consortium name="The Broad Institute Genome Sequencing Center for Infectious Disease"/>
            <person name="Wu L."/>
            <person name="Ma J."/>
        </authorList>
    </citation>
    <scope>NUCLEOTIDE SEQUENCE [LARGE SCALE GENOMIC DNA]</scope>
    <source>
        <strain evidence="3">JCM 15395</strain>
    </source>
</reference>
<organism evidence="2 3">
    <name type="scientific">Virgibacillus siamensis</name>
    <dbReference type="NCBI Taxonomy" id="480071"/>
    <lineage>
        <taxon>Bacteria</taxon>
        <taxon>Bacillati</taxon>
        <taxon>Bacillota</taxon>
        <taxon>Bacilli</taxon>
        <taxon>Bacillales</taxon>
        <taxon>Bacillaceae</taxon>
        <taxon>Virgibacillus</taxon>
    </lineage>
</organism>
<feature type="transmembrane region" description="Helical" evidence="1">
    <location>
        <begin position="7"/>
        <end position="31"/>
    </location>
</feature>
<comment type="caution">
    <text evidence="2">The sequence shown here is derived from an EMBL/GenBank/DDBJ whole genome shotgun (WGS) entry which is preliminary data.</text>
</comment>